<dbReference type="InterPro" id="IPR020115">
    <property type="entry name" value="Fin"/>
</dbReference>
<dbReference type="Proteomes" id="UP000530514">
    <property type="component" value="Unassembled WGS sequence"/>
</dbReference>
<evidence type="ECO:0000313" key="2">
    <source>
        <dbReference type="Proteomes" id="UP000530514"/>
    </source>
</evidence>
<accession>A0A7W2AI80</accession>
<organism evidence="1 2">
    <name type="scientific">Thermoactinomyces daqus</name>
    <dbReference type="NCBI Taxonomy" id="1329516"/>
    <lineage>
        <taxon>Bacteria</taxon>
        <taxon>Bacillati</taxon>
        <taxon>Bacillota</taxon>
        <taxon>Bacilli</taxon>
        <taxon>Bacillales</taxon>
        <taxon>Thermoactinomycetaceae</taxon>
        <taxon>Thermoactinomyces</taxon>
    </lineage>
</organism>
<protein>
    <submittedName>
        <fullName evidence="1">Anti-sigma-F factor Fin family protein</fullName>
    </submittedName>
</protein>
<reference evidence="1 2" key="1">
    <citation type="submission" date="2020-07" db="EMBL/GenBank/DDBJ databases">
        <authorList>
            <person name="Feng H."/>
        </authorList>
    </citation>
    <scope>NUCLEOTIDE SEQUENCE [LARGE SCALE GENOMIC DNA]</scope>
    <source>
        <strain evidence="2">s-11</strain>
    </source>
</reference>
<dbReference type="EMBL" id="JACEIP010000006">
    <property type="protein sequence ID" value="MBA4542444.1"/>
    <property type="molecule type" value="Genomic_DNA"/>
</dbReference>
<dbReference type="OrthoDB" id="2084556at2"/>
<dbReference type="Pfam" id="PF10955">
    <property type="entry name" value="Fin"/>
    <property type="match status" value="1"/>
</dbReference>
<dbReference type="AlphaFoldDB" id="A0A7W2AI80"/>
<name>A0A7W2AI80_9BACL</name>
<gene>
    <name evidence="1" type="ORF">H1164_05950</name>
</gene>
<comment type="caution">
    <text evidence="1">The sequence shown here is derived from an EMBL/GenBank/DDBJ whole genome shotgun (WGS) entry which is preliminary data.</text>
</comment>
<dbReference type="GO" id="GO:0010468">
    <property type="term" value="P:regulation of gene expression"/>
    <property type="evidence" value="ECO:0007669"/>
    <property type="project" value="InterPro"/>
</dbReference>
<keyword evidence="2" id="KW-1185">Reference proteome</keyword>
<proteinExistence type="predicted"/>
<sequence>MAIHYVCRHCGYPVGTIEKTVLSETDLGFDQLTPDERNDIISNDMDGNQVVRVTCEACQQVLERDPERLLYPSLYH</sequence>
<dbReference type="RefSeq" id="WP_033100696.1">
    <property type="nucleotide sequence ID" value="NZ_JACEIP010000006.1"/>
</dbReference>
<evidence type="ECO:0000313" key="1">
    <source>
        <dbReference type="EMBL" id="MBA4542444.1"/>
    </source>
</evidence>